<dbReference type="AlphaFoldDB" id="A0A916J181"/>
<dbReference type="InterPro" id="IPR036386">
    <property type="entry name" value="HscB_C_sf"/>
</dbReference>
<keyword evidence="2 4" id="KW-0143">Chaperone</keyword>
<dbReference type="RefSeq" id="WP_220634341.1">
    <property type="nucleotide sequence ID" value="NZ_CAJQUM010000001.1"/>
</dbReference>
<evidence type="ECO:0000313" key="6">
    <source>
        <dbReference type="EMBL" id="CAG4882250.1"/>
    </source>
</evidence>
<dbReference type="GO" id="GO:0051087">
    <property type="term" value="F:protein-folding chaperone binding"/>
    <property type="evidence" value="ECO:0007669"/>
    <property type="project" value="InterPro"/>
</dbReference>
<dbReference type="PANTHER" id="PTHR14021:SF15">
    <property type="entry name" value="IRON-SULFUR CLUSTER CO-CHAPERONE PROTEIN HSCB"/>
    <property type="match status" value="1"/>
</dbReference>
<dbReference type="SUPFAM" id="SSF46565">
    <property type="entry name" value="Chaperone J-domain"/>
    <property type="match status" value="1"/>
</dbReference>
<feature type="domain" description="J" evidence="5">
    <location>
        <begin position="7"/>
        <end position="79"/>
    </location>
</feature>
<dbReference type="InterPro" id="IPR009073">
    <property type="entry name" value="HscB_oligo_C"/>
</dbReference>
<keyword evidence="7" id="KW-1185">Reference proteome</keyword>
<dbReference type="NCBIfam" id="TIGR00714">
    <property type="entry name" value="hscB"/>
    <property type="match status" value="1"/>
</dbReference>
<dbReference type="CDD" id="cd06257">
    <property type="entry name" value="DnaJ"/>
    <property type="match status" value="1"/>
</dbReference>
<dbReference type="PANTHER" id="PTHR14021">
    <property type="entry name" value="IRON-SULFUR CLUSTER CO-CHAPERONE PROTEIN HSCB"/>
    <property type="match status" value="1"/>
</dbReference>
<dbReference type="NCBIfam" id="NF002935">
    <property type="entry name" value="PRK03578.1"/>
    <property type="match status" value="1"/>
</dbReference>
<evidence type="ECO:0000256" key="4">
    <source>
        <dbReference type="HAMAP-Rule" id="MF_00682"/>
    </source>
</evidence>
<gene>
    <name evidence="4 6" type="primary">hscB</name>
    <name evidence="6" type="ORF">GTOL_10132</name>
</gene>
<evidence type="ECO:0000256" key="1">
    <source>
        <dbReference type="ARBA" id="ARBA00010476"/>
    </source>
</evidence>
<dbReference type="InterPro" id="IPR001623">
    <property type="entry name" value="DnaJ_domain"/>
</dbReference>
<dbReference type="Proteomes" id="UP000742786">
    <property type="component" value="Unassembled WGS sequence"/>
</dbReference>
<dbReference type="HAMAP" id="MF_00682">
    <property type="entry name" value="HscB"/>
    <property type="match status" value="1"/>
</dbReference>
<evidence type="ECO:0000256" key="2">
    <source>
        <dbReference type="ARBA" id="ARBA00023186"/>
    </source>
</evidence>
<organism evidence="6 7">
    <name type="scientific">Georgfuchsia toluolica</name>
    <dbReference type="NCBI Taxonomy" id="424218"/>
    <lineage>
        <taxon>Bacteria</taxon>
        <taxon>Pseudomonadati</taxon>
        <taxon>Pseudomonadota</taxon>
        <taxon>Betaproteobacteria</taxon>
        <taxon>Nitrosomonadales</taxon>
        <taxon>Sterolibacteriaceae</taxon>
        <taxon>Georgfuchsia</taxon>
    </lineage>
</organism>
<evidence type="ECO:0000313" key="7">
    <source>
        <dbReference type="Proteomes" id="UP000742786"/>
    </source>
</evidence>
<dbReference type="Gene3D" id="1.20.1280.20">
    <property type="entry name" value="HscB, C-terminal domain"/>
    <property type="match status" value="1"/>
</dbReference>
<dbReference type="EMBL" id="CAJQUM010000001">
    <property type="protein sequence ID" value="CAG4882250.1"/>
    <property type="molecule type" value="Genomic_DNA"/>
</dbReference>
<reference evidence="6" key="1">
    <citation type="submission" date="2021-04" db="EMBL/GenBank/DDBJ databases">
        <authorList>
            <person name="Hornung B."/>
        </authorList>
    </citation>
    <scope>NUCLEOTIDE SEQUENCE</scope>
    <source>
        <strain evidence="6">G5G6</strain>
    </source>
</reference>
<dbReference type="GO" id="GO:0001671">
    <property type="term" value="F:ATPase activator activity"/>
    <property type="evidence" value="ECO:0007669"/>
    <property type="project" value="InterPro"/>
</dbReference>
<dbReference type="Gene3D" id="1.10.287.110">
    <property type="entry name" value="DnaJ domain"/>
    <property type="match status" value="1"/>
</dbReference>
<evidence type="ECO:0000256" key="3">
    <source>
        <dbReference type="ARBA" id="ARBA00025596"/>
    </source>
</evidence>
<comment type="function">
    <text evidence="3 4">Co-chaperone involved in the maturation of iron-sulfur cluster-containing proteins. Seems to help targeting proteins to be folded toward HscA.</text>
</comment>
<comment type="caution">
    <text evidence="6">The sequence shown here is derived from an EMBL/GenBank/DDBJ whole genome shotgun (WGS) entry which is preliminary data.</text>
</comment>
<dbReference type="GO" id="GO:0051259">
    <property type="term" value="P:protein complex oligomerization"/>
    <property type="evidence" value="ECO:0007669"/>
    <property type="project" value="InterPro"/>
</dbReference>
<evidence type="ECO:0000259" key="5">
    <source>
        <dbReference type="PROSITE" id="PS50076"/>
    </source>
</evidence>
<comment type="similarity">
    <text evidence="1 4">Belongs to the HscB family.</text>
</comment>
<sequence length="176" mass="19947">MTGAAQDYFVLFELPRRFAIDGSELERRYRELQSKVHPDKHAHLGDSERRLAMEWATEANAAFKTLKDPLQRAVYLLHLAGQDVAFENNTSMPSGFLIEQMELREAVADARAAGEESALERLRADLKSRMTAQYASLGTMLDEHKDYAAAADMARRLMFQEKLLQEIDDAQEAIEA</sequence>
<name>A0A916J181_9PROT</name>
<proteinExistence type="inferred from homology"/>
<accession>A0A916J181</accession>
<comment type="subunit">
    <text evidence="4">Interacts with HscA and stimulates its ATPase activity.</text>
</comment>
<dbReference type="InterPro" id="IPR036869">
    <property type="entry name" value="J_dom_sf"/>
</dbReference>
<dbReference type="PROSITE" id="PS50076">
    <property type="entry name" value="DNAJ_2"/>
    <property type="match status" value="1"/>
</dbReference>
<dbReference type="SMART" id="SM00271">
    <property type="entry name" value="DnaJ"/>
    <property type="match status" value="1"/>
</dbReference>
<dbReference type="Pfam" id="PF07743">
    <property type="entry name" value="HSCB_C"/>
    <property type="match status" value="1"/>
</dbReference>
<dbReference type="GO" id="GO:0006457">
    <property type="term" value="P:protein folding"/>
    <property type="evidence" value="ECO:0007669"/>
    <property type="project" value="UniProtKB-UniRule"/>
</dbReference>
<dbReference type="GO" id="GO:0044571">
    <property type="term" value="P:[2Fe-2S] cluster assembly"/>
    <property type="evidence" value="ECO:0007669"/>
    <property type="project" value="InterPro"/>
</dbReference>
<dbReference type="SUPFAM" id="SSF47144">
    <property type="entry name" value="HSC20 (HSCB), C-terminal oligomerisation domain"/>
    <property type="match status" value="1"/>
</dbReference>
<protein>
    <recommendedName>
        <fullName evidence="4">Co-chaperone protein HscB homolog</fullName>
    </recommendedName>
</protein>
<dbReference type="InterPro" id="IPR004640">
    <property type="entry name" value="HscB"/>
</dbReference>